<accession>A0A7S2M4P8</accession>
<organism evidence="3">
    <name type="scientific">Zooxanthella nutricula</name>
    <dbReference type="NCBI Taxonomy" id="1333877"/>
    <lineage>
        <taxon>Eukaryota</taxon>
        <taxon>Sar</taxon>
        <taxon>Alveolata</taxon>
        <taxon>Dinophyceae</taxon>
        <taxon>Peridiniales</taxon>
        <taxon>Peridiniales incertae sedis</taxon>
        <taxon>Zooxanthella</taxon>
    </lineage>
</organism>
<dbReference type="AlphaFoldDB" id="A0A7S2M4P8"/>
<evidence type="ECO:0000256" key="1">
    <source>
        <dbReference type="SAM" id="MobiDB-lite"/>
    </source>
</evidence>
<gene>
    <name evidence="3" type="ORF">BRAN1462_LOCUS46778</name>
</gene>
<proteinExistence type="predicted"/>
<feature type="region of interest" description="Disordered" evidence="1">
    <location>
        <begin position="148"/>
        <end position="167"/>
    </location>
</feature>
<keyword evidence="2" id="KW-0812">Transmembrane</keyword>
<name>A0A7S2M4P8_9DINO</name>
<feature type="transmembrane region" description="Helical" evidence="2">
    <location>
        <begin position="47"/>
        <end position="72"/>
    </location>
</feature>
<keyword evidence="2" id="KW-1133">Transmembrane helix</keyword>
<feature type="transmembrane region" description="Helical" evidence="2">
    <location>
        <begin position="6"/>
        <end position="27"/>
    </location>
</feature>
<evidence type="ECO:0008006" key="4">
    <source>
        <dbReference type="Google" id="ProtNLM"/>
    </source>
</evidence>
<sequence length="370" mass="38668">MLVRNIPWLPLVFAGLLCIIVRVVLLVERYGLLALLPVPTPRMQAPLFELMGAIINTTAWVACNVLRVIMLACMELEEDQKKEILTSMDPKFRHYVFQQPLSQLLPWTLRRILLGRSVNSAKLNKVSSGRSKAAATETMRMVPELKAMPRRPSSTSMTPTGEPGAMSVTHSVSMSELRRMGTAENLLDLVRGMEQVACTAEAAKEVSALEKILQRKMMSTTVSAARSLACSAQAQVIESFEFGKTKVSEFSEGVKDAVTDPRAQVTAASAVGGAVALGTGGGATGLVSGGLMGAACGVVPALFTFGLSIPIGAAIGGGVGLCTGATLAGTAGLLGGGTVGYHAYGRESVCSLADSPASSAQQTSPGTTPR</sequence>
<protein>
    <recommendedName>
        <fullName evidence="4">Transmembrane protein</fullName>
    </recommendedName>
</protein>
<reference evidence="3" key="1">
    <citation type="submission" date="2021-01" db="EMBL/GenBank/DDBJ databases">
        <authorList>
            <person name="Corre E."/>
            <person name="Pelletier E."/>
            <person name="Niang G."/>
            <person name="Scheremetjew M."/>
            <person name="Finn R."/>
            <person name="Kale V."/>
            <person name="Holt S."/>
            <person name="Cochrane G."/>
            <person name="Meng A."/>
            <person name="Brown T."/>
            <person name="Cohen L."/>
        </authorList>
    </citation>
    <scope>NUCLEOTIDE SEQUENCE</scope>
    <source>
        <strain evidence="3">RCC3387</strain>
    </source>
</reference>
<evidence type="ECO:0000256" key="2">
    <source>
        <dbReference type="SAM" id="Phobius"/>
    </source>
</evidence>
<evidence type="ECO:0000313" key="3">
    <source>
        <dbReference type="EMBL" id="CAD9624095.1"/>
    </source>
</evidence>
<keyword evidence="2" id="KW-0472">Membrane</keyword>
<dbReference type="EMBL" id="HBGW01073366">
    <property type="protein sequence ID" value="CAD9624095.1"/>
    <property type="molecule type" value="Transcribed_RNA"/>
</dbReference>